<accession>A9IKC2</accession>
<keyword evidence="1" id="KW-0472">Membrane</keyword>
<keyword evidence="1" id="KW-0812">Transmembrane</keyword>
<keyword evidence="1" id="KW-1133">Transmembrane helix</keyword>
<sequence>MKPATIVGIVLIALGAAALVYKGFNYTSEETVLQIGSVKATAETEKSVAIPAWAGVAAIVVGVLVIGLGRRR</sequence>
<dbReference type="STRING" id="94624.Bpet2052"/>
<evidence type="ECO:0000256" key="1">
    <source>
        <dbReference type="SAM" id="Phobius"/>
    </source>
</evidence>
<dbReference type="Proteomes" id="UP000001225">
    <property type="component" value="Chromosome"/>
</dbReference>
<dbReference type="KEGG" id="bpt:Bpet2052"/>
<reference evidence="2 3" key="1">
    <citation type="journal article" date="2008" name="BMC Genomics">
        <title>The missing link: Bordetella petrii is endowed with both the metabolic versatility of environmental bacteria and virulence traits of pathogenic Bordetellae.</title>
        <authorList>
            <person name="Gross R."/>
            <person name="Guzman C.A."/>
            <person name="Sebaihia M."/>
            <person name="Martins Dos Santos V.A."/>
            <person name="Pieper D.H."/>
            <person name="Koebnik R."/>
            <person name="Lechner M."/>
            <person name="Bartels D."/>
            <person name="Buhrmester J."/>
            <person name="Choudhuri J.V."/>
            <person name="Ebensen T."/>
            <person name="Gaigalat L."/>
            <person name="Herrmann S."/>
            <person name="Khachane A.N."/>
            <person name="Larisch C."/>
            <person name="Link S."/>
            <person name="Linke B."/>
            <person name="Meyer F."/>
            <person name="Mormann S."/>
            <person name="Nakunst D."/>
            <person name="Rueckert C."/>
            <person name="Schneiker-Bekel S."/>
            <person name="Schulze K."/>
            <person name="Vorhoelter F.J."/>
            <person name="Yevsa T."/>
            <person name="Engle J.T."/>
            <person name="Goldman W.E."/>
            <person name="Puehler A."/>
            <person name="Goebel U.B."/>
            <person name="Goesmann A."/>
            <person name="Bloecker H."/>
            <person name="Kaiser O."/>
            <person name="Martinez-Arias R."/>
        </authorList>
    </citation>
    <scope>NUCLEOTIDE SEQUENCE [LARGE SCALE GENOMIC DNA]</scope>
    <source>
        <strain evidence="3">ATCC BAA-461 / DSM 12804 / CCUG 43448 / CIP 107267 / Se-1111R</strain>
    </source>
</reference>
<dbReference type="AlphaFoldDB" id="A9IKC2"/>
<dbReference type="eggNOG" id="ENOG5033BJD">
    <property type="taxonomic scope" value="Bacteria"/>
</dbReference>
<evidence type="ECO:0000313" key="2">
    <source>
        <dbReference type="EMBL" id="CAP42392.1"/>
    </source>
</evidence>
<evidence type="ECO:0000313" key="3">
    <source>
        <dbReference type="Proteomes" id="UP000001225"/>
    </source>
</evidence>
<proteinExistence type="predicted"/>
<feature type="transmembrane region" description="Helical" evidence="1">
    <location>
        <begin position="48"/>
        <end position="69"/>
    </location>
</feature>
<dbReference type="EMBL" id="AM902716">
    <property type="protein sequence ID" value="CAP42392.1"/>
    <property type="molecule type" value="Genomic_DNA"/>
</dbReference>
<keyword evidence="3" id="KW-1185">Reference proteome</keyword>
<organism evidence="2 3">
    <name type="scientific">Bordetella petrii (strain ATCC BAA-461 / DSM 12804 / CCUG 43448 / CIP 107267 / Se-1111R)</name>
    <dbReference type="NCBI Taxonomy" id="340100"/>
    <lineage>
        <taxon>Bacteria</taxon>
        <taxon>Pseudomonadati</taxon>
        <taxon>Pseudomonadota</taxon>
        <taxon>Betaproteobacteria</taxon>
        <taxon>Burkholderiales</taxon>
        <taxon>Alcaligenaceae</taxon>
        <taxon>Bordetella</taxon>
    </lineage>
</organism>
<name>A9IKC2_BORPD</name>
<gene>
    <name evidence="2" type="ordered locus">Bpet2052</name>
</gene>
<protein>
    <submittedName>
        <fullName evidence="2">Uncharacterized protein</fullName>
    </submittedName>
</protein>